<feature type="compositionally biased region" description="Acidic residues" evidence="1">
    <location>
        <begin position="899"/>
        <end position="919"/>
    </location>
</feature>
<proteinExistence type="predicted"/>
<accession>A0AAV6U0E3</accession>
<feature type="compositionally biased region" description="Basic and acidic residues" evidence="1">
    <location>
        <begin position="1662"/>
        <end position="1680"/>
    </location>
</feature>
<name>A0AAV6U0E3_9ARAC</name>
<feature type="region of interest" description="Disordered" evidence="1">
    <location>
        <begin position="1228"/>
        <end position="1376"/>
    </location>
</feature>
<feature type="region of interest" description="Disordered" evidence="1">
    <location>
        <begin position="40"/>
        <end position="62"/>
    </location>
</feature>
<evidence type="ECO:0000256" key="2">
    <source>
        <dbReference type="SAM" id="Phobius"/>
    </source>
</evidence>
<feature type="region of interest" description="Disordered" evidence="1">
    <location>
        <begin position="590"/>
        <end position="626"/>
    </location>
</feature>
<comment type="caution">
    <text evidence="3">The sequence shown here is derived from an EMBL/GenBank/DDBJ whole genome shotgun (WGS) entry which is preliminary data.</text>
</comment>
<feature type="compositionally biased region" description="Acidic residues" evidence="1">
    <location>
        <begin position="1319"/>
        <end position="1331"/>
    </location>
</feature>
<feature type="compositionally biased region" description="Polar residues" evidence="1">
    <location>
        <begin position="747"/>
        <end position="756"/>
    </location>
</feature>
<feature type="region of interest" description="Disordered" evidence="1">
    <location>
        <begin position="483"/>
        <end position="510"/>
    </location>
</feature>
<organism evidence="3 4">
    <name type="scientific">Oedothorax gibbosus</name>
    <dbReference type="NCBI Taxonomy" id="931172"/>
    <lineage>
        <taxon>Eukaryota</taxon>
        <taxon>Metazoa</taxon>
        <taxon>Ecdysozoa</taxon>
        <taxon>Arthropoda</taxon>
        <taxon>Chelicerata</taxon>
        <taxon>Arachnida</taxon>
        <taxon>Araneae</taxon>
        <taxon>Araneomorphae</taxon>
        <taxon>Entelegynae</taxon>
        <taxon>Araneoidea</taxon>
        <taxon>Linyphiidae</taxon>
        <taxon>Erigoninae</taxon>
        <taxon>Oedothorax</taxon>
    </lineage>
</organism>
<sequence>MDVGLDIRFLFGPYATAFAAGALFAFCMALIKERYKPKRRDSAPESSVRNPEPEFPDETESAGLTKYSSMGSLCDTKTLEELEFVPRSVPCISNFPAFDGGKTVTGIGGLPCIAKLRSFTFSDDLISLERRFMRYCDGFETPKSHSYSLPNFQGSRSQPFVLGSVYHQFQSPRRRSRFLGFCNWKPFQQGRKTVSLECPKLPVVYDPNVLTKAAKAVLRNNFRGMESLVLQKGKSLPCLPFKHINMEKSNYDTKCPDAVHRSVDFPPTNSELIEYLSSDQDSNFSETLSQDSDITTKYQNLHSYDKVCQERITISEETENKWDNFTSSDIIKTFENFAADPNDIENKKMGLDTQRNSNKATQNFSHYKEDKILQSYMEIINCSKKLTEFYEKEMSVFEGDVNFLKLKHENINLKTKKKKCQGLGKINEKGHKSSYREKQKFSEEISFELKNSYPGNENNLISNNFSMSNNSFVKNACPSTENAIRSEKKTEYSKNQNPCSEEKANDQAPSEFPCALESSFSGGLSEPALRNCHNTGVRIEEEKSINSGIHNLGKIQIRKADEDPKVKKEFLLSLCVQQRRTREHFAGKPLVTNDRDVTGGGGGRGGRAAADDSGREEKRQMDRGTRARSVGGWEVVCAPGRVFESNVSSETVDGVTTTIVSSVSSTTDPWSDIVDATFYDAVDNMSVRTVITTTDGQYRTSQGAPVEHIYVQDKVVVSPTRAAFRIRKQQEQPSVSDKCVPAPYRSNGISHNNDGQAPSDPRSPQDKCTASPVRPTRLKGGKQTPSPVLSPTGTTKPAIPAKPPHLVRGPMDPPYRPHYEEYMAEGSVAAPPEGRPLLEGESSPPRVSRLLGLLSRDEERRKKASIGGEEKEEWDSILSGVLASVSELEKVAKDVGGGADEEDAAEEERDQSAAMDEEAQTVPKEETPTKIKSLRFKLDPDIFDVPSDDSFYDDDVEDEGNMRGWRTRYKVGDEPVRLVSVQASVVPAGQKMTVARPVGIDLRVRLTTEGGKRAHTSPLQQAKRRSPVSDRGWCQELSPVTENVDWRDTFTPNGNSTPSEGAKPVPNGILKTPSPKSEGVAKDSVNPFKEEAKSNGVHADEKQQQQQQQPPKPNGMTHWNPPQKKFSLPRKKFEPDPEAVDRITGYKTAVAKPPLPPPVFLKVNTPPTTRNRAEIARKQYLMDNKAALSASPKPDGSRKFQQFLAQAQSDRERLVTSVPDLAAIEKAVHEKWAREKGSRASPAREDSRLQPDTPSSRGSTPDDAWSSYVQTCRKHLGRRSQSMSYLETDVDLPPVDEDKWSSTTALDHPDSDHPTTVDDSSDFGESQEDLNDSGRAKSEHELRIQRSLQSLPLPDWYKRSDKPKTGFLLKSSERKEKRGWAAAKSLASSTSSLASCGVKRPVHSLRSSRENIPWSRSSPSPDGPALSLALSRAFREPYMGWRARTSTTSSGVSSSPNSSWCGGRSTTDEEAIHGISFDGEDVDCLGKTTSSEEGGRRDEPPSPDDTGADAATVSMDTGDLIKLPGGEDTCDDINNMSMDTCELFDAGIVMDELPSIVLAPGGESSPQADTGDDIDNLSTDTTTDSKRKDTPWKDTTTDSLSKVNGGTVDSYSIRRDTDSISQSGKCPSTGNMSDSVHSRSNGSSKDPKSKRYSYSRSIYHSEWGEEESRGDRKGRAHKDPSPTSPDSKVIWIESSFVGSRTTTSIVVLPQGRESKVEGDCVERPASR</sequence>
<feature type="compositionally biased region" description="Polar residues" evidence="1">
    <location>
        <begin position="1250"/>
        <end position="1259"/>
    </location>
</feature>
<keyword evidence="2" id="KW-1133">Transmembrane helix</keyword>
<feature type="compositionally biased region" description="Basic and acidic residues" evidence="1">
    <location>
        <begin position="1307"/>
        <end position="1316"/>
    </location>
</feature>
<evidence type="ECO:0000256" key="1">
    <source>
        <dbReference type="SAM" id="MobiDB-lite"/>
    </source>
</evidence>
<feature type="compositionally biased region" description="Polar residues" evidence="1">
    <location>
        <begin position="1050"/>
        <end position="1059"/>
    </location>
</feature>
<evidence type="ECO:0000313" key="4">
    <source>
        <dbReference type="Proteomes" id="UP000827092"/>
    </source>
</evidence>
<feature type="region of interest" description="Disordered" evidence="1">
    <location>
        <begin position="727"/>
        <end position="874"/>
    </location>
</feature>
<gene>
    <name evidence="3" type="ORF">JTE90_021260</name>
</gene>
<dbReference type="Proteomes" id="UP000827092">
    <property type="component" value="Unassembled WGS sequence"/>
</dbReference>
<feature type="compositionally biased region" description="Polar residues" evidence="1">
    <location>
        <begin position="783"/>
        <end position="795"/>
    </location>
</feature>
<feature type="compositionally biased region" description="Polar residues" evidence="1">
    <location>
        <begin position="1619"/>
        <end position="1642"/>
    </location>
</feature>
<feature type="compositionally biased region" description="Basic and acidic residues" evidence="1">
    <location>
        <begin position="1583"/>
        <end position="1596"/>
    </location>
</feature>
<feature type="region of interest" description="Disordered" evidence="1">
    <location>
        <begin position="1397"/>
        <end position="1424"/>
    </location>
</feature>
<feature type="compositionally biased region" description="Basic and acidic residues" evidence="1">
    <location>
        <begin position="609"/>
        <end position="625"/>
    </location>
</feature>
<feature type="transmembrane region" description="Helical" evidence="2">
    <location>
        <begin position="12"/>
        <end position="31"/>
    </location>
</feature>
<reference evidence="3 4" key="1">
    <citation type="journal article" date="2022" name="Nat. Ecol. Evol.">
        <title>A masculinizing supergene underlies an exaggerated male reproductive morph in a spider.</title>
        <authorList>
            <person name="Hendrickx F."/>
            <person name="De Corte Z."/>
            <person name="Sonet G."/>
            <person name="Van Belleghem S.M."/>
            <person name="Kostlbacher S."/>
            <person name="Vangestel C."/>
        </authorList>
    </citation>
    <scope>NUCLEOTIDE SEQUENCE [LARGE SCALE GENOMIC DNA]</scope>
    <source>
        <strain evidence="3">W744_W776</strain>
    </source>
</reference>
<feature type="region of interest" description="Disordered" evidence="1">
    <location>
        <begin position="1149"/>
        <end position="1168"/>
    </location>
</feature>
<feature type="compositionally biased region" description="Low complexity" evidence="1">
    <location>
        <begin position="1445"/>
        <end position="1465"/>
    </location>
</feature>
<keyword evidence="4" id="KW-1185">Reference proteome</keyword>
<feature type="region of interest" description="Disordered" evidence="1">
    <location>
        <begin position="1557"/>
        <end position="1688"/>
    </location>
</feature>
<keyword evidence="2" id="KW-0812">Transmembrane</keyword>
<dbReference type="EMBL" id="JAFNEN010000794">
    <property type="protein sequence ID" value="KAG8177257.1"/>
    <property type="molecule type" value="Genomic_DNA"/>
</dbReference>
<feature type="compositionally biased region" description="Basic and acidic residues" evidence="1">
    <location>
        <begin position="1228"/>
        <end position="1249"/>
    </location>
</feature>
<keyword evidence="2" id="KW-0472">Membrane</keyword>
<feature type="compositionally biased region" description="Polar residues" evidence="1">
    <location>
        <begin position="1597"/>
        <end position="1610"/>
    </location>
</feature>
<feature type="region of interest" description="Disordered" evidence="1">
    <location>
        <begin position="1009"/>
        <end position="1137"/>
    </location>
</feature>
<evidence type="ECO:0000313" key="3">
    <source>
        <dbReference type="EMBL" id="KAG8177257.1"/>
    </source>
</evidence>
<feature type="compositionally biased region" description="Basic and acidic residues" evidence="1">
    <location>
        <begin position="1088"/>
        <end position="1103"/>
    </location>
</feature>
<feature type="region of interest" description="Disordered" evidence="1">
    <location>
        <begin position="893"/>
        <end position="931"/>
    </location>
</feature>
<feature type="compositionally biased region" description="Basic and acidic residues" evidence="1">
    <location>
        <begin position="1332"/>
        <end position="1344"/>
    </location>
</feature>
<feature type="region of interest" description="Disordered" evidence="1">
    <location>
        <begin position="1445"/>
        <end position="1511"/>
    </location>
</feature>
<protein>
    <submittedName>
        <fullName evidence="3">Uncharacterized protein</fullName>
    </submittedName>
</protein>